<evidence type="ECO:0000256" key="4">
    <source>
        <dbReference type="ARBA" id="ARBA00022723"/>
    </source>
</evidence>
<dbReference type="Proteomes" id="UP000189705">
    <property type="component" value="Unplaced"/>
</dbReference>
<evidence type="ECO:0000256" key="5">
    <source>
        <dbReference type="ARBA" id="ARBA00023004"/>
    </source>
</evidence>
<dbReference type="PANTHER" id="PTHR10762">
    <property type="entry name" value="DIPHTHAMIDE BIOSYNTHESIS PROTEIN"/>
    <property type="match status" value="1"/>
</dbReference>
<keyword evidence="4" id="KW-0479">Metal-binding</keyword>
<dbReference type="SFLD" id="SFLDS00032">
    <property type="entry name" value="Radical_SAM_3-amino-3-carboxyp"/>
    <property type="match status" value="1"/>
</dbReference>
<dbReference type="GO" id="GO:0017183">
    <property type="term" value="P:protein histidyl modification to diphthamide"/>
    <property type="evidence" value="ECO:0007669"/>
    <property type="project" value="InterPro"/>
</dbReference>
<protein>
    <submittedName>
        <fullName evidence="8">2-(3-amino-3-carboxypropyl)histidine synthase subunit 2</fullName>
    </submittedName>
</protein>
<dbReference type="GO" id="GO:0090560">
    <property type="term" value="F:2-(3-amino-3-carboxypropyl)histidine synthase activity"/>
    <property type="evidence" value="ECO:0007669"/>
    <property type="project" value="InterPro"/>
</dbReference>
<dbReference type="CTD" id="1802"/>
<accession>A0A1U7R9F8</accession>
<proteinExistence type="inferred from homology"/>
<dbReference type="eggNOG" id="KOG2648">
    <property type="taxonomic scope" value="Eukaryota"/>
</dbReference>
<evidence type="ECO:0000256" key="3">
    <source>
        <dbReference type="ARBA" id="ARBA00006179"/>
    </source>
</evidence>
<keyword evidence="6" id="KW-0411">Iron-sulfur</keyword>
<dbReference type="InterPro" id="IPR042265">
    <property type="entry name" value="DPH1/DPH2_3"/>
</dbReference>
<comment type="cofactor">
    <cofactor evidence="1">
        <name>[4Fe-4S] cluster</name>
        <dbReference type="ChEBI" id="CHEBI:49883"/>
    </cofactor>
</comment>
<dbReference type="InterPro" id="IPR016435">
    <property type="entry name" value="DPH1/DPH2"/>
</dbReference>
<organism evidence="7 8">
    <name type="scientific">Alligator sinensis</name>
    <name type="common">Chinese alligator</name>
    <dbReference type="NCBI Taxonomy" id="38654"/>
    <lineage>
        <taxon>Eukaryota</taxon>
        <taxon>Metazoa</taxon>
        <taxon>Chordata</taxon>
        <taxon>Craniata</taxon>
        <taxon>Vertebrata</taxon>
        <taxon>Euteleostomi</taxon>
        <taxon>Archelosauria</taxon>
        <taxon>Archosauria</taxon>
        <taxon>Crocodylia</taxon>
        <taxon>Alligatoridae</taxon>
        <taxon>Alligatorinae</taxon>
        <taxon>Alligator</taxon>
    </lineage>
</organism>
<evidence type="ECO:0000256" key="6">
    <source>
        <dbReference type="ARBA" id="ARBA00023014"/>
    </source>
</evidence>
<dbReference type="OrthoDB" id="449241at2759"/>
<dbReference type="PANTHER" id="PTHR10762:SF2">
    <property type="entry name" value="2-(3-AMINO-3-CARBOXYPROPYL)HISTIDINE SYNTHASE SUBUNIT 2"/>
    <property type="match status" value="1"/>
</dbReference>
<evidence type="ECO:0000313" key="7">
    <source>
        <dbReference type="Proteomes" id="UP000189705"/>
    </source>
</evidence>
<dbReference type="KEGG" id="asn:102376835"/>
<dbReference type="NCBIfam" id="TIGR00322">
    <property type="entry name" value="diphth2_R"/>
    <property type="match status" value="1"/>
</dbReference>
<evidence type="ECO:0000256" key="1">
    <source>
        <dbReference type="ARBA" id="ARBA00001966"/>
    </source>
</evidence>
<evidence type="ECO:0000313" key="8">
    <source>
        <dbReference type="RefSeq" id="XP_006015904.1"/>
    </source>
</evidence>
<gene>
    <name evidence="8" type="primary">DPH2</name>
</gene>
<keyword evidence="7" id="KW-1185">Reference proteome</keyword>
<comment type="similarity">
    <text evidence="3">Belongs to the DPH1/DPH2 family. DPH2 subfamily.</text>
</comment>
<dbReference type="AlphaFoldDB" id="A0A1U7R9F8"/>
<dbReference type="InParanoid" id="A0A1U7R9F8"/>
<dbReference type="GeneID" id="102376835"/>
<reference evidence="8" key="1">
    <citation type="submission" date="2025-08" db="UniProtKB">
        <authorList>
            <consortium name="RefSeq"/>
        </authorList>
    </citation>
    <scope>IDENTIFICATION</scope>
</reference>
<name>A0A1U7R9F8_ALLSI</name>
<dbReference type="Gene3D" id="3.40.50.11860">
    <property type="entry name" value="Diphthamide synthesis DPH1/DPH2 domain 3"/>
    <property type="match status" value="1"/>
</dbReference>
<dbReference type="GO" id="GO:0046872">
    <property type="term" value="F:metal ion binding"/>
    <property type="evidence" value="ECO:0007669"/>
    <property type="project" value="UniProtKB-KW"/>
</dbReference>
<dbReference type="GO" id="GO:0051536">
    <property type="term" value="F:iron-sulfur cluster binding"/>
    <property type="evidence" value="ECO:0007669"/>
    <property type="project" value="UniProtKB-KW"/>
</dbReference>
<dbReference type="FunFam" id="3.40.50.11860:FF:000001">
    <property type="entry name" value="2-(3-amino-3-carboxypropyl)histidine synthase subunit 2"/>
    <property type="match status" value="1"/>
</dbReference>
<comment type="pathway">
    <text evidence="2">Protein modification; peptidyl-diphthamide biosynthesis.</text>
</comment>
<dbReference type="Pfam" id="PF01866">
    <property type="entry name" value="Diphthamide_syn"/>
    <property type="match status" value="1"/>
</dbReference>
<evidence type="ECO:0000256" key="2">
    <source>
        <dbReference type="ARBA" id="ARBA00005156"/>
    </source>
</evidence>
<dbReference type="STRING" id="38654.A0A1U7R9F8"/>
<sequence>MCRPVTTTPALQRPGGALRHLRDTLRRAGKRSYTLAGGKPSPTKLANFPELDVFVLVACAQNSLLDSHGFYRPVVTPFELELACNPARTWTGSYLTDFRELLPGGNAHLEFPEALGAEDEGADVSLITGELRAARLGADPVPPASTALACRSQTLDLAEISPAASFLESRSWRGLEQHLGQTPVQKAVEGRRGIAIAYEDEACG</sequence>
<keyword evidence="5" id="KW-0408">Iron</keyword>
<dbReference type="RefSeq" id="XP_006015904.1">
    <property type="nucleotide sequence ID" value="XM_006015842.3"/>
</dbReference>